<gene>
    <name evidence="2" type="ORF">B296_00025039</name>
</gene>
<comment type="caution">
    <text evidence="2">The sequence shown here is derived from an EMBL/GenBank/DDBJ whole genome shotgun (WGS) entry which is preliminary data.</text>
</comment>
<name>A0A427AKL7_ENSVE</name>
<evidence type="ECO:0000313" key="2">
    <source>
        <dbReference type="EMBL" id="RRT76691.1"/>
    </source>
</evidence>
<evidence type="ECO:0000256" key="1">
    <source>
        <dbReference type="SAM" id="MobiDB-lite"/>
    </source>
</evidence>
<proteinExistence type="predicted"/>
<dbReference type="AlphaFoldDB" id="A0A427AKL7"/>
<accession>A0A427AKL7</accession>
<sequence length="97" mass="11054">MHLLYGGRRSEGTKKGEGRGKERSDKWRGARGPTQRTLKPPPDRVGFPRKRSFAGLPLFSPSWSWTRQWSLHTRVGLQIESFGALDPLRAAARERIL</sequence>
<evidence type="ECO:0000313" key="3">
    <source>
        <dbReference type="Proteomes" id="UP000287651"/>
    </source>
</evidence>
<dbReference type="EMBL" id="AMZH03002123">
    <property type="protein sequence ID" value="RRT76691.1"/>
    <property type="molecule type" value="Genomic_DNA"/>
</dbReference>
<reference evidence="2 3" key="1">
    <citation type="journal article" date="2014" name="Agronomy (Basel)">
        <title>A Draft Genome Sequence for Ensete ventricosum, the Drought-Tolerant Tree Against Hunger.</title>
        <authorList>
            <person name="Harrison J."/>
            <person name="Moore K.A."/>
            <person name="Paszkiewicz K."/>
            <person name="Jones T."/>
            <person name="Grant M."/>
            <person name="Ambacheew D."/>
            <person name="Muzemil S."/>
            <person name="Studholme D.J."/>
        </authorList>
    </citation>
    <scope>NUCLEOTIDE SEQUENCE [LARGE SCALE GENOMIC DNA]</scope>
</reference>
<dbReference type="Proteomes" id="UP000287651">
    <property type="component" value="Unassembled WGS sequence"/>
</dbReference>
<feature type="compositionally biased region" description="Basic and acidic residues" evidence="1">
    <location>
        <begin position="8"/>
        <end position="28"/>
    </location>
</feature>
<organism evidence="2 3">
    <name type="scientific">Ensete ventricosum</name>
    <name type="common">Abyssinian banana</name>
    <name type="synonym">Musa ensete</name>
    <dbReference type="NCBI Taxonomy" id="4639"/>
    <lineage>
        <taxon>Eukaryota</taxon>
        <taxon>Viridiplantae</taxon>
        <taxon>Streptophyta</taxon>
        <taxon>Embryophyta</taxon>
        <taxon>Tracheophyta</taxon>
        <taxon>Spermatophyta</taxon>
        <taxon>Magnoliopsida</taxon>
        <taxon>Liliopsida</taxon>
        <taxon>Zingiberales</taxon>
        <taxon>Musaceae</taxon>
        <taxon>Ensete</taxon>
    </lineage>
</organism>
<protein>
    <submittedName>
        <fullName evidence="2">Uncharacterized protein</fullName>
    </submittedName>
</protein>
<feature type="region of interest" description="Disordered" evidence="1">
    <location>
        <begin position="1"/>
        <end position="49"/>
    </location>
</feature>